<proteinExistence type="predicted"/>
<feature type="compositionally biased region" description="Basic and acidic residues" evidence="1">
    <location>
        <begin position="445"/>
        <end position="456"/>
    </location>
</feature>
<dbReference type="AlphaFoldDB" id="A0AAN8RA06"/>
<accession>A0AAN8RA06</accession>
<keyword evidence="3" id="KW-1185">Reference proteome</keyword>
<feature type="region of interest" description="Disordered" evidence="1">
    <location>
        <begin position="435"/>
        <end position="468"/>
    </location>
</feature>
<dbReference type="Proteomes" id="UP001313282">
    <property type="component" value="Unassembled WGS sequence"/>
</dbReference>
<comment type="caution">
    <text evidence="2">The sequence shown here is derived from an EMBL/GenBank/DDBJ whole genome shotgun (WGS) entry which is preliminary data.</text>
</comment>
<protein>
    <submittedName>
        <fullName evidence="2">Uncharacterized protein</fullName>
    </submittedName>
</protein>
<evidence type="ECO:0000313" key="3">
    <source>
        <dbReference type="Proteomes" id="UP001313282"/>
    </source>
</evidence>
<gene>
    <name evidence="2" type="ORF">TWF718_010373</name>
</gene>
<evidence type="ECO:0000256" key="1">
    <source>
        <dbReference type="SAM" id="MobiDB-lite"/>
    </source>
</evidence>
<name>A0AAN8RA06_9PEZI</name>
<dbReference type="EMBL" id="JAVHNR010000008">
    <property type="protein sequence ID" value="KAK6334933.1"/>
    <property type="molecule type" value="Genomic_DNA"/>
</dbReference>
<evidence type="ECO:0000313" key="2">
    <source>
        <dbReference type="EMBL" id="KAK6334933.1"/>
    </source>
</evidence>
<reference evidence="2 3" key="1">
    <citation type="submission" date="2019-10" db="EMBL/GenBank/DDBJ databases">
        <authorList>
            <person name="Palmer J.M."/>
        </authorList>
    </citation>
    <scope>NUCLEOTIDE SEQUENCE [LARGE SCALE GENOMIC DNA]</scope>
    <source>
        <strain evidence="2 3">TWF718</strain>
    </source>
</reference>
<sequence length="468" mass="52214">MIPFKPMPQYLLTQYFYVFVIIASTAVCLPHTTSPGELTELTAQPTSSGFVFDNTTIPSLCPSEDGEGCIVFTSKPPSPLTQTTTINATTNAIPSTADSSKATAATVYPPVIPTDLGSLKNITFTNTTDIGRATPHGSTPTDPQEQTPTRPHQRTAPAIGPGFFYVGRGMSIRCRNRHHVMQNIISMFKNNELPAPNPFIWTVSRELWAQKMNSARKTLQIDKPMDGRIYSRGVSYVGLYQRRCTEQCLCSQRGHIGRFREDREFNWNNPGWTNFGLRWNPLEGPQARDCREDYQAARCFYLWGCFCHAVLSERTRPGPELNGLSLEDFANAIDRIPPIVRNFEQNQDWAGWFPDDSRAQFPGQRIGFSRDHSVYPSRPLDNGILTPEQLAQLQREQLPAMYEGDGRRVFTPEGGPLAEDPFVDMEEYYASFARLPNARGNGGGSRRDGGFFERPDGPPPPFSGSGGV</sequence>
<feature type="region of interest" description="Disordered" evidence="1">
    <location>
        <begin position="128"/>
        <end position="159"/>
    </location>
</feature>
<feature type="compositionally biased region" description="Polar residues" evidence="1">
    <location>
        <begin position="136"/>
        <end position="150"/>
    </location>
</feature>
<organism evidence="2 3">
    <name type="scientific">Orbilia javanica</name>
    <dbReference type="NCBI Taxonomy" id="47235"/>
    <lineage>
        <taxon>Eukaryota</taxon>
        <taxon>Fungi</taxon>
        <taxon>Dikarya</taxon>
        <taxon>Ascomycota</taxon>
        <taxon>Pezizomycotina</taxon>
        <taxon>Orbiliomycetes</taxon>
        <taxon>Orbiliales</taxon>
        <taxon>Orbiliaceae</taxon>
        <taxon>Orbilia</taxon>
    </lineage>
</organism>